<evidence type="ECO:0000313" key="8">
    <source>
        <dbReference type="EMBL" id="CAD2214900.1"/>
    </source>
</evidence>
<dbReference type="VEuPathDB" id="TriTrypDB:ADEAN_000235300"/>
<dbReference type="EMBL" id="LR877148">
    <property type="protein sequence ID" value="CAD2214900.1"/>
    <property type="molecule type" value="Genomic_DNA"/>
</dbReference>
<dbReference type="Pfam" id="PF00173">
    <property type="entry name" value="Cyt-b5"/>
    <property type="match status" value="1"/>
</dbReference>
<evidence type="ECO:0000259" key="7">
    <source>
        <dbReference type="SMART" id="SM01117"/>
    </source>
</evidence>
<dbReference type="GO" id="GO:0016020">
    <property type="term" value="C:membrane"/>
    <property type="evidence" value="ECO:0007669"/>
    <property type="project" value="TreeGrafter"/>
</dbReference>
<keyword evidence="3" id="KW-0479">Metal-binding</keyword>
<evidence type="ECO:0000256" key="1">
    <source>
        <dbReference type="ARBA" id="ARBA00004240"/>
    </source>
</evidence>
<evidence type="ECO:0000256" key="3">
    <source>
        <dbReference type="ARBA" id="ARBA00022723"/>
    </source>
</evidence>
<keyword evidence="4" id="KW-0256">Endoplasmic reticulum</keyword>
<organism evidence="8 9">
    <name type="scientific">Angomonas deanei</name>
    <dbReference type="NCBI Taxonomy" id="59799"/>
    <lineage>
        <taxon>Eukaryota</taxon>
        <taxon>Discoba</taxon>
        <taxon>Euglenozoa</taxon>
        <taxon>Kinetoplastea</taxon>
        <taxon>Metakinetoplastina</taxon>
        <taxon>Trypanosomatida</taxon>
        <taxon>Trypanosomatidae</taxon>
        <taxon>Strigomonadinae</taxon>
        <taxon>Angomonas</taxon>
    </lineage>
</organism>
<protein>
    <submittedName>
        <fullName evidence="8">Cytochrome b5-like Heme/Steroid binding domain containing protein, putative</fullName>
    </submittedName>
</protein>
<keyword evidence="2" id="KW-0349">Heme</keyword>
<dbReference type="PANTHER" id="PTHR10281">
    <property type="entry name" value="MEMBRANE-ASSOCIATED PROGESTERONE RECEPTOR COMPONENT-RELATED"/>
    <property type="match status" value="1"/>
</dbReference>
<feature type="domain" description="Cytochrome b5 heme-binding" evidence="7">
    <location>
        <begin position="64"/>
        <end position="157"/>
    </location>
</feature>
<evidence type="ECO:0000256" key="6">
    <source>
        <dbReference type="ARBA" id="ARBA00038357"/>
    </source>
</evidence>
<comment type="subcellular location">
    <subcellularLocation>
        <location evidence="1">Endoplasmic reticulum</location>
    </subcellularLocation>
</comment>
<name>A0A7G2C5A0_9TRYP</name>
<evidence type="ECO:0000256" key="2">
    <source>
        <dbReference type="ARBA" id="ARBA00022617"/>
    </source>
</evidence>
<dbReference type="PANTHER" id="PTHR10281:SF72">
    <property type="entry name" value="NEUDESIN"/>
    <property type="match status" value="1"/>
</dbReference>
<dbReference type="GO" id="GO:0005783">
    <property type="term" value="C:endoplasmic reticulum"/>
    <property type="evidence" value="ECO:0007669"/>
    <property type="project" value="UniProtKB-SubCell"/>
</dbReference>
<comment type="similarity">
    <text evidence="6">Belongs to the cytochrome b5 family. MAPR subfamily.</text>
</comment>
<gene>
    <name evidence="8" type="ORF">ADEAN_000235300</name>
</gene>
<proteinExistence type="inferred from homology"/>
<dbReference type="Proteomes" id="UP000515908">
    <property type="component" value="Chromosome 04"/>
</dbReference>
<keyword evidence="5" id="KW-0408">Iron</keyword>
<dbReference type="OrthoDB" id="547796at2759"/>
<sequence>MSKVAVSVSALAALLSLAYYLLEVKGYKKNVRRALTSGDEGGKRGHTHKKGTIRPVARQQQKGYTKEDLAQYDGVQNPQILISLKRKVYEVDPHFYGPGQHYHCFAGREASRPLAKSQLNDAEANKYWVDCTDEELETLDEYVELFDSKYPVVGWFIPSEDFFNVGK</sequence>
<dbReference type="SUPFAM" id="SSF55856">
    <property type="entry name" value="Cytochrome b5-like heme/steroid binding domain"/>
    <property type="match status" value="1"/>
</dbReference>
<evidence type="ECO:0000256" key="4">
    <source>
        <dbReference type="ARBA" id="ARBA00022824"/>
    </source>
</evidence>
<reference evidence="8 9" key="1">
    <citation type="submission" date="2020-08" db="EMBL/GenBank/DDBJ databases">
        <authorList>
            <person name="Newling K."/>
            <person name="Davey J."/>
            <person name="Forrester S."/>
        </authorList>
    </citation>
    <scope>NUCLEOTIDE SEQUENCE [LARGE SCALE GENOMIC DNA]</scope>
    <source>
        <strain evidence="9">Crithidia deanei Carvalho (ATCC PRA-265)</strain>
    </source>
</reference>
<dbReference type="InterPro" id="IPR036400">
    <property type="entry name" value="Cyt_B5-like_heme/steroid_sf"/>
</dbReference>
<dbReference type="Gene3D" id="3.10.120.10">
    <property type="entry name" value="Cytochrome b5-like heme/steroid binding domain"/>
    <property type="match status" value="1"/>
</dbReference>
<keyword evidence="9" id="KW-1185">Reference proteome</keyword>
<dbReference type="SMART" id="SM01117">
    <property type="entry name" value="Cyt-b5"/>
    <property type="match status" value="1"/>
</dbReference>
<dbReference type="GO" id="GO:0046872">
    <property type="term" value="F:metal ion binding"/>
    <property type="evidence" value="ECO:0007669"/>
    <property type="project" value="UniProtKB-KW"/>
</dbReference>
<accession>A0A7G2C5A0</accession>
<dbReference type="AlphaFoldDB" id="A0A7G2C5A0"/>
<dbReference type="InterPro" id="IPR001199">
    <property type="entry name" value="Cyt_B5-like_heme/steroid-bd"/>
</dbReference>
<evidence type="ECO:0000313" key="9">
    <source>
        <dbReference type="Proteomes" id="UP000515908"/>
    </source>
</evidence>
<evidence type="ECO:0000256" key="5">
    <source>
        <dbReference type="ARBA" id="ARBA00023004"/>
    </source>
</evidence>
<dbReference type="InterPro" id="IPR050577">
    <property type="entry name" value="MAPR/NEUFC/NENF-like"/>
</dbReference>